<feature type="compositionally biased region" description="Low complexity" evidence="1">
    <location>
        <begin position="1"/>
        <end position="13"/>
    </location>
</feature>
<dbReference type="EMBL" id="CAINUL010000008">
    <property type="protein sequence ID" value="CAD0111086.1"/>
    <property type="molecule type" value="Genomic_DNA"/>
</dbReference>
<accession>A0A9N8KQG9</accession>
<reference evidence="2" key="1">
    <citation type="submission" date="2020-06" db="EMBL/GenBank/DDBJ databases">
        <authorList>
            <person name="Onetto C."/>
        </authorList>
    </citation>
    <scope>NUCLEOTIDE SEQUENCE</scope>
</reference>
<protein>
    <submittedName>
        <fullName evidence="2">Uncharacterized protein</fullName>
    </submittedName>
</protein>
<evidence type="ECO:0000313" key="3">
    <source>
        <dbReference type="Proteomes" id="UP000745764"/>
    </source>
</evidence>
<evidence type="ECO:0000313" key="2">
    <source>
        <dbReference type="EMBL" id="CAD0111086.1"/>
    </source>
</evidence>
<dbReference type="AlphaFoldDB" id="A0A9N8KQG9"/>
<dbReference type="Proteomes" id="UP000745764">
    <property type="component" value="Unassembled WGS sequence"/>
</dbReference>
<proteinExistence type="predicted"/>
<sequence length="69" mass="7342">MDSMSTPPTSPMSGHPHRASIANALRTPRSSSRLSLGGRAGSSRASDEDSKTAVKVGEYLAVDPYRLLR</sequence>
<organism evidence="2 3">
    <name type="scientific">Aureobasidium uvarum</name>
    <dbReference type="NCBI Taxonomy" id="2773716"/>
    <lineage>
        <taxon>Eukaryota</taxon>
        <taxon>Fungi</taxon>
        <taxon>Dikarya</taxon>
        <taxon>Ascomycota</taxon>
        <taxon>Pezizomycotina</taxon>
        <taxon>Dothideomycetes</taxon>
        <taxon>Dothideomycetidae</taxon>
        <taxon>Dothideales</taxon>
        <taxon>Saccotheciaceae</taxon>
        <taxon>Aureobasidium</taxon>
    </lineage>
</organism>
<name>A0A9N8KQG9_9PEZI</name>
<feature type="region of interest" description="Disordered" evidence="1">
    <location>
        <begin position="1"/>
        <end position="53"/>
    </location>
</feature>
<feature type="compositionally biased region" description="Low complexity" evidence="1">
    <location>
        <begin position="24"/>
        <end position="44"/>
    </location>
</feature>
<gene>
    <name evidence="2" type="ORF">AWRI4620_LOCUS5341</name>
</gene>
<keyword evidence="3" id="KW-1185">Reference proteome</keyword>
<comment type="caution">
    <text evidence="2">The sequence shown here is derived from an EMBL/GenBank/DDBJ whole genome shotgun (WGS) entry which is preliminary data.</text>
</comment>
<evidence type="ECO:0000256" key="1">
    <source>
        <dbReference type="SAM" id="MobiDB-lite"/>
    </source>
</evidence>